<gene>
    <name evidence="2" type="ORF">AX660_22500</name>
</gene>
<accession>A0A148KMJ9</accession>
<dbReference type="Pfam" id="PF13649">
    <property type="entry name" value="Methyltransf_25"/>
    <property type="match status" value="1"/>
</dbReference>
<name>A0A148KMJ9_9ALTE</name>
<dbReference type="PANTHER" id="PTHR43460:SF1">
    <property type="entry name" value="METHYLTRANSFERASE TYPE 11 DOMAIN-CONTAINING PROTEIN"/>
    <property type="match status" value="1"/>
</dbReference>
<evidence type="ECO:0000313" key="3">
    <source>
        <dbReference type="Proteomes" id="UP000070299"/>
    </source>
</evidence>
<feature type="domain" description="Methyltransferase" evidence="1">
    <location>
        <begin position="38"/>
        <end position="125"/>
    </location>
</feature>
<dbReference type="Gene3D" id="3.40.50.150">
    <property type="entry name" value="Vaccinia Virus protein VP39"/>
    <property type="match status" value="1"/>
</dbReference>
<dbReference type="InterPro" id="IPR029063">
    <property type="entry name" value="SAM-dependent_MTases_sf"/>
</dbReference>
<sequence>MVLARRSFLAEDHYLPLAKQVATLLTEVLGQVREPINVYDAGCGEGYYLAKIKQQLNLAGLSINASASDISKPAIQKAAKKHPDIAYAVASSFNLPVQNTSQDALIQVFAPSSAAEILRILKPQGWWLSVDPAPDHLFALKQQVYDTPQKHQLDNTVPEGFSLVSQTRLSFTMHLTRLEQRQNLLMMTPFYWTISAEKKQLLLDNLNLVNTDFDIKLMQKKPE</sequence>
<proteinExistence type="predicted"/>
<dbReference type="Proteomes" id="UP000070299">
    <property type="component" value="Unassembled WGS sequence"/>
</dbReference>
<protein>
    <recommendedName>
        <fullName evidence="1">Methyltransferase domain-containing protein</fullName>
    </recommendedName>
</protein>
<comment type="caution">
    <text evidence="2">The sequence shown here is derived from an EMBL/GenBank/DDBJ whole genome shotgun (WGS) entry which is preliminary data.</text>
</comment>
<dbReference type="SUPFAM" id="SSF53335">
    <property type="entry name" value="S-adenosyl-L-methionine-dependent methyltransferases"/>
    <property type="match status" value="1"/>
</dbReference>
<dbReference type="EMBL" id="LSNE01000011">
    <property type="protein sequence ID" value="KXI27536.1"/>
    <property type="molecule type" value="Genomic_DNA"/>
</dbReference>
<dbReference type="STRING" id="1799789.AX660_22500"/>
<evidence type="ECO:0000259" key="1">
    <source>
        <dbReference type="Pfam" id="PF13649"/>
    </source>
</evidence>
<keyword evidence="3" id="KW-1185">Reference proteome</keyword>
<dbReference type="AlphaFoldDB" id="A0A148KMJ9"/>
<reference evidence="3" key="1">
    <citation type="submission" date="2016-02" db="EMBL/GenBank/DDBJ databases">
        <authorList>
            <person name="Schultz-Johansen M."/>
            <person name="Glaring M.A."/>
            <person name="Bech P.K."/>
            <person name="Stougaard P."/>
        </authorList>
    </citation>
    <scope>NUCLEOTIDE SEQUENCE [LARGE SCALE GENOMIC DNA]</scope>
    <source>
        <strain evidence="3">S66</strain>
    </source>
</reference>
<organism evidence="2 3">
    <name type="scientific">Paraglaciecola hydrolytica</name>
    <dbReference type="NCBI Taxonomy" id="1799789"/>
    <lineage>
        <taxon>Bacteria</taxon>
        <taxon>Pseudomonadati</taxon>
        <taxon>Pseudomonadota</taxon>
        <taxon>Gammaproteobacteria</taxon>
        <taxon>Alteromonadales</taxon>
        <taxon>Alteromonadaceae</taxon>
        <taxon>Paraglaciecola</taxon>
    </lineage>
</organism>
<evidence type="ECO:0000313" key="2">
    <source>
        <dbReference type="EMBL" id="KXI27536.1"/>
    </source>
</evidence>
<dbReference type="PANTHER" id="PTHR43460">
    <property type="entry name" value="METHYLTRANSFERASE"/>
    <property type="match status" value="1"/>
</dbReference>
<dbReference type="InterPro" id="IPR052939">
    <property type="entry name" value="23S_rRNA_MeTrnsfrase_RlmA"/>
</dbReference>
<dbReference type="InterPro" id="IPR041698">
    <property type="entry name" value="Methyltransf_25"/>
</dbReference>